<sequence>MVDQNALDPKSLLRCNKKSLENSLCKRVMVTPDETITKSLDVDAAAISRDGLAKILYSRLFDWLVNKINHSIGQDPDSKFLIGVLDIYGFESFKTNSFEQFCINLTNEKLQQHFNQHVFKMEQEEYSKEEIDWSYIEFVDNQDILDLIEKKPGGIIALDEACMFPRSTNETFAQKLYQTFKNHKRFAKPKLSRSGFTICHYAGDVTYQTELFLDKNKDYVVPEHQALLSSSNSSFVSSLFPLYLKNLLKHQNSLPLQQLQTLLETLNATEPHYVRCVKPNNLLKPGVMEAIRISCAGYPTRRTFDEFISRFKVLEPNAVNGSYDEVNACRRLMDKVDLNGYQIGKTKVFLRAGQMAELDSHRSCVLGKFACKIQRRIRSYLERKKFISLRMSAIQIQALSRGQVARHIYGHRRRTIAALIIQKYARTFFARKAYALLSSSAILIQAGMRGVAARNELRLRKKTKSAIFIQVI</sequence>
<evidence type="ECO:0000256" key="2">
    <source>
        <dbReference type="ARBA" id="ARBA00022741"/>
    </source>
</evidence>
<dbReference type="GO" id="GO:0016459">
    <property type="term" value="C:myosin complex"/>
    <property type="evidence" value="ECO:0007669"/>
    <property type="project" value="UniProtKB-KW"/>
</dbReference>
<evidence type="ECO:0000256" key="8">
    <source>
        <dbReference type="ARBA" id="ARBA00023203"/>
    </source>
</evidence>
<keyword evidence="4" id="KW-0112">Calmodulin-binding</keyword>
<dbReference type="PANTHER" id="PTHR13140:SF835">
    <property type="entry name" value="MYOSIN-6-LIKE ISOFORM X1"/>
    <property type="match status" value="1"/>
</dbReference>
<dbReference type="InterPro" id="IPR036961">
    <property type="entry name" value="Kinesin_motor_dom_sf"/>
</dbReference>
<keyword evidence="7" id="KW-0505">Motor protein</keyword>
<dbReference type="Gene3D" id="3.30.70.1590">
    <property type="match status" value="1"/>
</dbReference>
<keyword evidence="6 9" id="KW-0518">Myosin</keyword>
<dbReference type="SUPFAM" id="SSF52540">
    <property type="entry name" value="P-loop containing nucleoside triphosphate hydrolases"/>
    <property type="match status" value="1"/>
</dbReference>
<keyword evidence="3" id="KW-0067">ATP-binding</keyword>
<accession>A0AAE1W7C5</accession>
<evidence type="ECO:0000256" key="1">
    <source>
        <dbReference type="ARBA" id="ARBA00022737"/>
    </source>
</evidence>
<dbReference type="GO" id="GO:0000146">
    <property type="term" value="F:microfilament motor activity"/>
    <property type="evidence" value="ECO:0007669"/>
    <property type="project" value="TreeGrafter"/>
</dbReference>
<reference evidence="11" key="1">
    <citation type="submission" date="2020-06" db="EMBL/GenBank/DDBJ databases">
        <authorList>
            <person name="Li T."/>
            <person name="Hu X."/>
            <person name="Zhang T."/>
            <person name="Song X."/>
            <person name="Zhang H."/>
            <person name="Dai N."/>
            <person name="Sheng W."/>
            <person name="Hou X."/>
            <person name="Wei L."/>
        </authorList>
    </citation>
    <scope>NUCLEOTIDE SEQUENCE</scope>
    <source>
        <strain evidence="11">K16</strain>
        <tissue evidence="11">Leaf</tissue>
    </source>
</reference>
<feature type="region of interest" description="Actin-binding" evidence="9">
    <location>
        <begin position="259"/>
        <end position="281"/>
    </location>
</feature>
<keyword evidence="5" id="KW-0175">Coiled coil</keyword>
<dbReference type="SMART" id="SM00242">
    <property type="entry name" value="MYSc"/>
    <property type="match status" value="1"/>
</dbReference>
<dbReference type="Gene3D" id="1.20.58.530">
    <property type="match status" value="1"/>
</dbReference>
<name>A0AAE1W7C5_9LAMI</name>
<evidence type="ECO:0000256" key="9">
    <source>
        <dbReference type="PROSITE-ProRule" id="PRU00782"/>
    </source>
</evidence>
<evidence type="ECO:0000256" key="6">
    <source>
        <dbReference type="ARBA" id="ARBA00023123"/>
    </source>
</evidence>
<keyword evidence="12" id="KW-1185">Reference proteome</keyword>
<evidence type="ECO:0000256" key="3">
    <source>
        <dbReference type="ARBA" id="ARBA00022840"/>
    </source>
</evidence>
<evidence type="ECO:0000313" key="11">
    <source>
        <dbReference type="EMBL" id="KAK4388062.1"/>
    </source>
</evidence>
<dbReference type="GO" id="GO:0051015">
    <property type="term" value="F:actin filament binding"/>
    <property type="evidence" value="ECO:0007669"/>
    <property type="project" value="TreeGrafter"/>
</dbReference>
<protein>
    <submittedName>
        <fullName evidence="11">Myosin-7</fullName>
    </submittedName>
</protein>
<evidence type="ECO:0000256" key="5">
    <source>
        <dbReference type="ARBA" id="ARBA00023054"/>
    </source>
</evidence>
<comment type="similarity">
    <text evidence="9">Belongs to the TRAFAC class myosin-kinesin ATPase superfamily. Myosin family.</text>
</comment>
<dbReference type="GO" id="GO:0007015">
    <property type="term" value="P:actin filament organization"/>
    <property type="evidence" value="ECO:0007669"/>
    <property type="project" value="TreeGrafter"/>
</dbReference>
<dbReference type="EMBL" id="JACGWL010000014">
    <property type="protein sequence ID" value="KAK4388062.1"/>
    <property type="molecule type" value="Genomic_DNA"/>
</dbReference>
<dbReference type="InterPro" id="IPR000048">
    <property type="entry name" value="IQ_motif_EF-hand-BS"/>
</dbReference>
<evidence type="ECO:0000256" key="7">
    <source>
        <dbReference type="ARBA" id="ARBA00023175"/>
    </source>
</evidence>
<dbReference type="InterPro" id="IPR001609">
    <property type="entry name" value="Myosin_head_motor_dom-like"/>
</dbReference>
<dbReference type="GO" id="GO:0005516">
    <property type="term" value="F:calmodulin binding"/>
    <property type="evidence" value="ECO:0007669"/>
    <property type="project" value="UniProtKB-KW"/>
</dbReference>
<evidence type="ECO:0000313" key="12">
    <source>
        <dbReference type="Proteomes" id="UP001289374"/>
    </source>
</evidence>
<reference evidence="11" key="2">
    <citation type="journal article" date="2024" name="Plant">
        <title>Genomic evolution and insights into agronomic trait innovations of Sesamum species.</title>
        <authorList>
            <person name="Miao H."/>
            <person name="Wang L."/>
            <person name="Qu L."/>
            <person name="Liu H."/>
            <person name="Sun Y."/>
            <person name="Le M."/>
            <person name="Wang Q."/>
            <person name="Wei S."/>
            <person name="Zheng Y."/>
            <person name="Lin W."/>
            <person name="Duan Y."/>
            <person name="Cao H."/>
            <person name="Xiong S."/>
            <person name="Wang X."/>
            <person name="Wei L."/>
            <person name="Li C."/>
            <person name="Ma Q."/>
            <person name="Ju M."/>
            <person name="Zhao R."/>
            <person name="Li G."/>
            <person name="Mu C."/>
            <person name="Tian Q."/>
            <person name="Mei H."/>
            <person name="Zhang T."/>
            <person name="Gao T."/>
            <person name="Zhang H."/>
        </authorList>
    </citation>
    <scope>NUCLEOTIDE SEQUENCE</scope>
    <source>
        <strain evidence="11">K16</strain>
    </source>
</reference>
<dbReference type="SMART" id="SM00015">
    <property type="entry name" value="IQ"/>
    <property type="match status" value="4"/>
</dbReference>
<dbReference type="PROSITE" id="PS50096">
    <property type="entry name" value="IQ"/>
    <property type="match status" value="3"/>
</dbReference>
<dbReference type="GO" id="GO:0016020">
    <property type="term" value="C:membrane"/>
    <property type="evidence" value="ECO:0007669"/>
    <property type="project" value="TreeGrafter"/>
</dbReference>
<dbReference type="GO" id="GO:0005737">
    <property type="term" value="C:cytoplasm"/>
    <property type="evidence" value="ECO:0007669"/>
    <property type="project" value="TreeGrafter"/>
</dbReference>
<dbReference type="Pfam" id="PF00612">
    <property type="entry name" value="IQ"/>
    <property type="match status" value="4"/>
</dbReference>
<comment type="caution">
    <text evidence="9">Lacks conserved residue(s) required for the propagation of feature annotation.</text>
</comment>
<dbReference type="PROSITE" id="PS51456">
    <property type="entry name" value="MYOSIN_MOTOR"/>
    <property type="match status" value="1"/>
</dbReference>
<dbReference type="PANTHER" id="PTHR13140">
    <property type="entry name" value="MYOSIN"/>
    <property type="match status" value="1"/>
</dbReference>
<dbReference type="FunFam" id="1.20.5.190:FF:000001">
    <property type="entry name" value="unconventional myosin-Va"/>
    <property type="match status" value="1"/>
</dbReference>
<organism evidence="11 12">
    <name type="scientific">Sesamum angolense</name>
    <dbReference type="NCBI Taxonomy" id="2727404"/>
    <lineage>
        <taxon>Eukaryota</taxon>
        <taxon>Viridiplantae</taxon>
        <taxon>Streptophyta</taxon>
        <taxon>Embryophyta</taxon>
        <taxon>Tracheophyta</taxon>
        <taxon>Spermatophyta</taxon>
        <taxon>Magnoliopsida</taxon>
        <taxon>eudicotyledons</taxon>
        <taxon>Gunneridae</taxon>
        <taxon>Pentapetalae</taxon>
        <taxon>asterids</taxon>
        <taxon>lamiids</taxon>
        <taxon>Lamiales</taxon>
        <taxon>Pedaliaceae</taxon>
        <taxon>Sesamum</taxon>
    </lineage>
</organism>
<dbReference type="FunFam" id="1.20.58.530:FF:000002">
    <property type="entry name" value="Class V myosin"/>
    <property type="match status" value="1"/>
</dbReference>
<dbReference type="InterPro" id="IPR027417">
    <property type="entry name" value="P-loop_NTPase"/>
</dbReference>
<keyword evidence="8 9" id="KW-0009">Actin-binding</keyword>
<dbReference type="PRINTS" id="PR00193">
    <property type="entry name" value="MYOSINHEAVY"/>
</dbReference>
<dbReference type="Gene3D" id="3.40.850.10">
    <property type="entry name" value="Kinesin motor domain"/>
    <property type="match status" value="1"/>
</dbReference>
<keyword evidence="2" id="KW-0547">Nucleotide-binding</keyword>
<proteinExistence type="inferred from homology"/>
<dbReference type="GO" id="GO:0030048">
    <property type="term" value="P:actin filament-based movement"/>
    <property type="evidence" value="ECO:0007669"/>
    <property type="project" value="UniProtKB-ARBA"/>
</dbReference>
<dbReference type="AlphaFoldDB" id="A0AAE1W7C5"/>
<evidence type="ECO:0000256" key="4">
    <source>
        <dbReference type="ARBA" id="ARBA00022860"/>
    </source>
</evidence>
<feature type="domain" description="Myosin motor" evidence="10">
    <location>
        <begin position="1"/>
        <end position="363"/>
    </location>
</feature>
<dbReference type="GO" id="GO:0005524">
    <property type="term" value="F:ATP binding"/>
    <property type="evidence" value="ECO:0007669"/>
    <property type="project" value="UniProtKB-KW"/>
</dbReference>
<dbReference type="Pfam" id="PF00063">
    <property type="entry name" value="Myosin_head"/>
    <property type="match status" value="1"/>
</dbReference>
<comment type="caution">
    <text evidence="11">The sequence shown here is derived from an EMBL/GenBank/DDBJ whole genome shotgun (WGS) entry which is preliminary data.</text>
</comment>
<gene>
    <name evidence="11" type="ORF">Sango_2412800</name>
</gene>
<evidence type="ECO:0000259" key="10">
    <source>
        <dbReference type="PROSITE" id="PS51456"/>
    </source>
</evidence>
<dbReference type="Gene3D" id="1.20.120.720">
    <property type="entry name" value="Myosin VI head, motor domain, U50 subdomain"/>
    <property type="match status" value="1"/>
</dbReference>
<dbReference type="Proteomes" id="UP001289374">
    <property type="component" value="Unassembled WGS sequence"/>
</dbReference>
<dbReference type="Gene3D" id="1.20.5.190">
    <property type="match status" value="2"/>
</dbReference>
<keyword evidence="1" id="KW-0677">Repeat</keyword>